<dbReference type="Proteomes" id="UP000657918">
    <property type="component" value="Unassembled WGS sequence"/>
</dbReference>
<dbReference type="AlphaFoldDB" id="A0A835MES9"/>
<proteinExistence type="predicted"/>
<gene>
    <name evidence="1" type="ORF">SADUNF_Sadunf17G0089800</name>
</gene>
<protein>
    <submittedName>
        <fullName evidence="1">Uncharacterized protein</fullName>
    </submittedName>
</protein>
<keyword evidence="2" id="KW-1185">Reference proteome</keyword>
<evidence type="ECO:0000313" key="2">
    <source>
        <dbReference type="Proteomes" id="UP000657918"/>
    </source>
</evidence>
<organism evidence="1 2">
    <name type="scientific">Salix dunnii</name>
    <dbReference type="NCBI Taxonomy" id="1413687"/>
    <lineage>
        <taxon>Eukaryota</taxon>
        <taxon>Viridiplantae</taxon>
        <taxon>Streptophyta</taxon>
        <taxon>Embryophyta</taxon>
        <taxon>Tracheophyta</taxon>
        <taxon>Spermatophyta</taxon>
        <taxon>Magnoliopsida</taxon>
        <taxon>eudicotyledons</taxon>
        <taxon>Gunneridae</taxon>
        <taxon>Pentapetalae</taxon>
        <taxon>rosids</taxon>
        <taxon>fabids</taxon>
        <taxon>Malpighiales</taxon>
        <taxon>Salicaceae</taxon>
        <taxon>Saliceae</taxon>
        <taxon>Salix</taxon>
    </lineage>
</organism>
<dbReference type="OrthoDB" id="848769at2759"/>
<comment type="caution">
    <text evidence="1">The sequence shown here is derived from an EMBL/GenBank/DDBJ whole genome shotgun (WGS) entry which is preliminary data.</text>
</comment>
<sequence length="125" mass="14549">MADNNIFRIHINSKKQISNYIGIEKLLPNSQYAYKVSQSLTTEEYKDVQSELILHNYLHKRADFISNHRPSSCEPLPSITIWTLRDLQAVQDHLGKNFRVVVPPDVSKRIKGGKNRNSYKAWILR</sequence>
<name>A0A835MES9_9ROSI</name>
<reference evidence="1 2" key="1">
    <citation type="submission" date="2020-10" db="EMBL/GenBank/DDBJ databases">
        <title>Plant Genome Project.</title>
        <authorList>
            <person name="Zhang R.-G."/>
        </authorList>
    </citation>
    <scope>NUCLEOTIDE SEQUENCE [LARGE SCALE GENOMIC DNA]</scope>
    <source>
        <strain evidence="1">FAFU-HL-1</strain>
        <tissue evidence="1">Leaf</tissue>
    </source>
</reference>
<accession>A0A835MES9</accession>
<evidence type="ECO:0000313" key="1">
    <source>
        <dbReference type="EMBL" id="KAF9663802.1"/>
    </source>
</evidence>
<dbReference type="EMBL" id="JADGMS010000017">
    <property type="protein sequence ID" value="KAF9663802.1"/>
    <property type="molecule type" value="Genomic_DNA"/>
</dbReference>